<comment type="similarity">
    <text evidence="2">Belongs to the PA-phosphatase related phosphoesterase family.</text>
</comment>
<dbReference type="GO" id="GO:0008195">
    <property type="term" value="F:phosphatidate phosphatase activity"/>
    <property type="evidence" value="ECO:0007669"/>
    <property type="project" value="TreeGrafter"/>
</dbReference>
<evidence type="ECO:0000256" key="5">
    <source>
        <dbReference type="ARBA" id="ARBA00022989"/>
    </source>
</evidence>
<feature type="transmembrane region" description="Helical" evidence="9">
    <location>
        <begin position="12"/>
        <end position="34"/>
    </location>
</feature>
<sequence length="357" mass="40216">MEKMTDLKSRKEFYKDLTVELVIMAGTVMLAYYFEYTDTFNVHVQGFFCYETAYTKPYLGPEDTSAIPPALLYAVVAGVPTLLITVTETVLFLIQYTSKDLDSREKTMVTGDCCYLNPLVRRTFRFLGVYLFGLFTTDIFVNAGQVVTGNLAPHFLTVCKPNYTALGCQQALRYISHQEACTGNEDDILRARKTFPSKEAALSVYAAVYMAMYITFTVKAKGTRLAKPVMSLGLMCLAFLTGINRVAEYRNHWSDVIAGFIIGVAIATFLVVCVVHNFKGKQLRNEDPPQDHLSNNPMVSSPRVESPLEKYIASQVTELRTDDEDLSSRSLKGRLLSFFSWITGKSSRFRHLQSTRQ</sequence>
<dbReference type="Pfam" id="PF01569">
    <property type="entry name" value="PAP2"/>
    <property type="match status" value="1"/>
</dbReference>
<reference evidence="11" key="1">
    <citation type="submission" date="2025-08" db="UniProtKB">
        <authorList>
            <consortium name="Ensembl"/>
        </authorList>
    </citation>
    <scope>IDENTIFICATION</scope>
</reference>
<dbReference type="GO" id="GO:0046839">
    <property type="term" value="P:phospholipid dephosphorylation"/>
    <property type="evidence" value="ECO:0007669"/>
    <property type="project" value="TreeGrafter"/>
</dbReference>
<evidence type="ECO:0000313" key="11">
    <source>
        <dbReference type="Ensembl" id="ENSCCRP00000007644.2"/>
    </source>
</evidence>
<feature type="transmembrane region" description="Helical" evidence="9">
    <location>
        <begin position="256"/>
        <end position="275"/>
    </location>
</feature>
<evidence type="ECO:0000256" key="1">
    <source>
        <dbReference type="ARBA" id="ARBA00004651"/>
    </source>
</evidence>
<feature type="domain" description="Phosphatidic acid phosphatase type 2/haloperoxidase" evidence="10">
    <location>
        <begin position="127"/>
        <end position="271"/>
    </location>
</feature>
<dbReference type="Gene3D" id="1.20.144.10">
    <property type="entry name" value="Phosphatidic acid phosphatase type 2/haloperoxidase"/>
    <property type="match status" value="1"/>
</dbReference>
<evidence type="ECO:0000313" key="12">
    <source>
        <dbReference type="Proteomes" id="UP001108240"/>
    </source>
</evidence>
<keyword evidence="6 9" id="KW-0472">Membrane</keyword>
<dbReference type="GeneTree" id="ENSGT00940000158610"/>
<dbReference type="Ensembl" id="ENSCCRT00000008396.2">
    <property type="protein sequence ID" value="ENSCCRP00000007644.2"/>
    <property type="gene ID" value="ENSCCRG00000004511.2"/>
</dbReference>
<evidence type="ECO:0000256" key="9">
    <source>
        <dbReference type="SAM" id="Phobius"/>
    </source>
</evidence>
<dbReference type="InterPro" id="IPR043216">
    <property type="entry name" value="PAP-like"/>
</dbReference>
<proteinExistence type="inferred from homology"/>
<dbReference type="GO" id="GO:0006644">
    <property type="term" value="P:phospholipid metabolic process"/>
    <property type="evidence" value="ECO:0007669"/>
    <property type="project" value="InterPro"/>
</dbReference>
<evidence type="ECO:0000256" key="8">
    <source>
        <dbReference type="ARBA" id="ARBA00081265"/>
    </source>
</evidence>
<dbReference type="CDD" id="cd03384">
    <property type="entry name" value="PAP2_wunen"/>
    <property type="match status" value="1"/>
</dbReference>
<feature type="transmembrane region" description="Helical" evidence="9">
    <location>
        <begin position="200"/>
        <end position="218"/>
    </location>
</feature>
<dbReference type="SMART" id="SM00014">
    <property type="entry name" value="acidPPc"/>
    <property type="match status" value="1"/>
</dbReference>
<evidence type="ECO:0000256" key="2">
    <source>
        <dbReference type="ARBA" id="ARBA00008816"/>
    </source>
</evidence>
<keyword evidence="3" id="KW-1003">Cell membrane</keyword>
<dbReference type="SUPFAM" id="SSF48317">
    <property type="entry name" value="Acid phosphatase/Vanadium-dependent haloperoxidase"/>
    <property type="match status" value="1"/>
</dbReference>
<dbReference type="FunFam" id="1.20.144.10:FF:000002">
    <property type="entry name" value="phospholipid phosphatase-related protein type 5"/>
    <property type="match status" value="1"/>
</dbReference>
<dbReference type="PANTHER" id="PTHR10165">
    <property type="entry name" value="LIPID PHOSPHATE PHOSPHATASE"/>
    <property type="match status" value="1"/>
</dbReference>
<dbReference type="InterPro" id="IPR036938">
    <property type="entry name" value="PAP2/HPO_sf"/>
</dbReference>
<feature type="transmembrane region" description="Helical" evidence="9">
    <location>
        <begin position="127"/>
        <end position="147"/>
    </location>
</feature>
<keyword evidence="4 9" id="KW-0812">Transmembrane</keyword>
<name>A0A8C0YFU1_CYPCA</name>
<protein>
    <recommendedName>
        <fullName evidence="7">Phospholipid phosphatase-related protein type 5</fullName>
    </recommendedName>
    <alternativeName>
        <fullName evidence="8">Lipid phosphate phosphatase-related protein type 5</fullName>
    </alternativeName>
</protein>
<dbReference type="OMA" id="HNPSFVG"/>
<comment type="subcellular location">
    <subcellularLocation>
        <location evidence="1">Cell membrane</location>
        <topology evidence="1">Multi-pass membrane protein</topology>
    </subcellularLocation>
</comment>
<evidence type="ECO:0000256" key="3">
    <source>
        <dbReference type="ARBA" id="ARBA00022475"/>
    </source>
</evidence>
<feature type="transmembrane region" description="Helical" evidence="9">
    <location>
        <begin position="70"/>
        <end position="94"/>
    </location>
</feature>
<dbReference type="AlphaFoldDB" id="A0A8C0YFU1"/>
<evidence type="ECO:0000256" key="7">
    <source>
        <dbReference type="ARBA" id="ARBA00069376"/>
    </source>
</evidence>
<dbReference type="GO" id="GO:0005886">
    <property type="term" value="C:plasma membrane"/>
    <property type="evidence" value="ECO:0007669"/>
    <property type="project" value="UniProtKB-SubCell"/>
</dbReference>
<feature type="transmembrane region" description="Helical" evidence="9">
    <location>
        <begin position="225"/>
        <end position="244"/>
    </location>
</feature>
<keyword evidence="5 9" id="KW-1133">Transmembrane helix</keyword>
<dbReference type="Proteomes" id="UP001108240">
    <property type="component" value="Unplaced"/>
</dbReference>
<dbReference type="GO" id="GO:0007165">
    <property type="term" value="P:signal transduction"/>
    <property type="evidence" value="ECO:0007669"/>
    <property type="project" value="TreeGrafter"/>
</dbReference>
<keyword evidence="12" id="KW-1185">Reference proteome</keyword>
<organism evidence="11 12">
    <name type="scientific">Cyprinus carpio carpio</name>
    <dbReference type="NCBI Taxonomy" id="630221"/>
    <lineage>
        <taxon>Eukaryota</taxon>
        <taxon>Metazoa</taxon>
        <taxon>Chordata</taxon>
        <taxon>Craniata</taxon>
        <taxon>Vertebrata</taxon>
        <taxon>Euteleostomi</taxon>
        <taxon>Actinopterygii</taxon>
        <taxon>Neopterygii</taxon>
        <taxon>Teleostei</taxon>
        <taxon>Ostariophysi</taxon>
        <taxon>Cypriniformes</taxon>
        <taxon>Cyprinidae</taxon>
        <taxon>Cyprininae</taxon>
        <taxon>Cyprinus</taxon>
    </lineage>
</organism>
<evidence type="ECO:0000256" key="4">
    <source>
        <dbReference type="ARBA" id="ARBA00022692"/>
    </source>
</evidence>
<dbReference type="InterPro" id="IPR000326">
    <property type="entry name" value="PAP2/HPO"/>
</dbReference>
<dbReference type="PANTHER" id="PTHR10165:SF17">
    <property type="entry name" value="PHOSPHOLIPID PHOSPHATASE-RELATED PROTEIN TYPE 5"/>
    <property type="match status" value="1"/>
</dbReference>
<evidence type="ECO:0000259" key="10">
    <source>
        <dbReference type="SMART" id="SM00014"/>
    </source>
</evidence>
<reference evidence="11" key="2">
    <citation type="submission" date="2025-09" db="UniProtKB">
        <authorList>
            <consortium name="Ensembl"/>
        </authorList>
    </citation>
    <scope>IDENTIFICATION</scope>
</reference>
<accession>A0A8C0YFU1</accession>
<evidence type="ECO:0000256" key="6">
    <source>
        <dbReference type="ARBA" id="ARBA00023136"/>
    </source>
</evidence>